<feature type="region of interest" description="Disordered" evidence="1">
    <location>
        <begin position="98"/>
        <end position="131"/>
    </location>
</feature>
<keyword evidence="3" id="KW-1185">Reference proteome</keyword>
<feature type="compositionally biased region" description="Basic and acidic residues" evidence="1">
    <location>
        <begin position="118"/>
        <end position="131"/>
    </location>
</feature>
<organism evidence="2 3">
    <name type="scientific">Araneus ventricosus</name>
    <name type="common">Orbweaver spider</name>
    <name type="synonym">Epeira ventricosa</name>
    <dbReference type="NCBI Taxonomy" id="182803"/>
    <lineage>
        <taxon>Eukaryota</taxon>
        <taxon>Metazoa</taxon>
        <taxon>Ecdysozoa</taxon>
        <taxon>Arthropoda</taxon>
        <taxon>Chelicerata</taxon>
        <taxon>Arachnida</taxon>
        <taxon>Araneae</taxon>
        <taxon>Araneomorphae</taxon>
        <taxon>Entelegynae</taxon>
        <taxon>Araneoidea</taxon>
        <taxon>Araneidae</taxon>
        <taxon>Araneus</taxon>
    </lineage>
</organism>
<reference evidence="2 3" key="1">
    <citation type="journal article" date="2019" name="Sci. Rep.">
        <title>Orb-weaving spider Araneus ventricosus genome elucidates the spidroin gene catalogue.</title>
        <authorList>
            <person name="Kono N."/>
            <person name="Nakamura H."/>
            <person name="Ohtoshi R."/>
            <person name="Moran D.A.P."/>
            <person name="Shinohara A."/>
            <person name="Yoshida Y."/>
            <person name="Fujiwara M."/>
            <person name="Mori M."/>
            <person name="Tomita M."/>
            <person name="Arakawa K."/>
        </authorList>
    </citation>
    <scope>NUCLEOTIDE SEQUENCE [LARGE SCALE GENOMIC DNA]</scope>
</reference>
<evidence type="ECO:0000256" key="1">
    <source>
        <dbReference type="SAM" id="MobiDB-lite"/>
    </source>
</evidence>
<comment type="caution">
    <text evidence="2">The sequence shown here is derived from an EMBL/GenBank/DDBJ whole genome shotgun (WGS) entry which is preliminary data.</text>
</comment>
<feature type="compositionally biased region" description="Basic and acidic residues" evidence="1">
    <location>
        <begin position="98"/>
        <end position="107"/>
    </location>
</feature>
<dbReference type="AlphaFoldDB" id="A0A4Y2ED68"/>
<protein>
    <submittedName>
        <fullName evidence="2">Uncharacterized protein</fullName>
    </submittedName>
</protein>
<name>A0A4Y2ED68_ARAVE</name>
<gene>
    <name evidence="2" type="ORF">AVEN_188384_1</name>
</gene>
<sequence>MLILRKVEKRTHQNVSSATTRIHTGILIRIFHPGCIPKPVATAFTSSKEPPRSAPNFTHLKRMAAEDTVWPTNTHFLPPPEPLISRIADKISAAVSPKKEASFHNEGSESVVGKQKITHGDSRLDGRLSAI</sequence>
<dbReference type="EMBL" id="BGPR01000546">
    <property type="protein sequence ID" value="GBM25785.1"/>
    <property type="molecule type" value="Genomic_DNA"/>
</dbReference>
<accession>A0A4Y2ED68</accession>
<proteinExistence type="predicted"/>
<dbReference type="Proteomes" id="UP000499080">
    <property type="component" value="Unassembled WGS sequence"/>
</dbReference>
<evidence type="ECO:0000313" key="2">
    <source>
        <dbReference type="EMBL" id="GBM25785.1"/>
    </source>
</evidence>
<evidence type="ECO:0000313" key="3">
    <source>
        <dbReference type="Proteomes" id="UP000499080"/>
    </source>
</evidence>